<evidence type="ECO:0000256" key="2">
    <source>
        <dbReference type="PROSITE-ProRule" id="PRU00284"/>
    </source>
</evidence>
<dbReference type="SMART" id="SM00283">
    <property type="entry name" value="MA"/>
    <property type="match status" value="1"/>
</dbReference>
<dbReference type="RefSeq" id="WP_163556462.1">
    <property type="nucleotide sequence ID" value="NZ_AP023036.1"/>
</dbReference>
<gene>
    <name evidence="5" type="ORF">NHP190020_15910</name>
</gene>
<evidence type="ECO:0000259" key="4">
    <source>
        <dbReference type="PROSITE" id="PS50111"/>
    </source>
</evidence>
<dbReference type="Gene3D" id="3.30.450.20">
    <property type="entry name" value="PAS domain"/>
    <property type="match status" value="1"/>
</dbReference>
<keyword evidence="3" id="KW-0472">Membrane</keyword>
<feature type="domain" description="Methyl-accepting transducer" evidence="4">
    <location>
        <begin position="363"/>
        <end position="583"/>
    </location>
</feature>
<dbReference type="PANTHER" id="PTHR32089:SF112">
    <property type="entry name" value="LYSOZYME-LIKE PROTEIN-RELATED"/>
    <property type="match status" value="1"/>
</dbReference>
<dbReference type="PANTHER" id="PTHR32089">
    <property type="entry name" value="METHYL-ACCEPTING CHEMOTAXIS PROTEIN MCPB"/>
    <property type="match status" value="1"/>
</dbReference>
<dbReference type="SUPFAM" id="SSF58104">
    <property type="entry name" value="Methyl-accepting chemotaxis protein (MCP) signaling domain"/>
    <property type="match status" value="1"/>
</dbReference>
<dbReference type="Pfam" id="PF00015">
    <property type="entry name" value="MCPsignal"/>
    <property type="match status" value="1"/>
</dbReference>
<proteinExistence type="predicted"/>
<organism evidence="5 6">
    <name type="scientific">Helicobacter suis</name>
    <dbReference type="NCBI Taxonomy" id="104628"/>
    <lineage>
        <taxon>Bacteria</taxon>
        <taxon>Pseudomonadati</taxon>
        <taxon>Campylobacterota</taxon>
        <taxon>Epsilonproteobacteria</taxon>
        <taxon>Campylobacterales</taxon>
        <taxon>Helicobacteraceae</taxon>
        <taxon>Helicobacter</taxon>
    </lineage>
</organism>
<name>A0ABM7L123_9HELI</name>
<feature type="transmembrane region" description="Helical" evidence="3">
    <location>
        <begin position="12"/>
        <end position="29"/>
    </location>
</feature>
<dbReference type="Pfam" id="PF08269">
    <property type="entry name" value="dCache_2"/>
    <property type="match status" value="1"/>
</dbReference>
<dbReference type="EMBL" id="AP023036">
    <property type="protein sequence ID" value="BCD46552.1"/>
    <property type="molecule type" value="Genomic_DNA"/>
</dbReference>
<dbReference type="Gene3D" id="1.10.287.950">
    <property type="entry name" value="Methyl-accepting chemotaxis protein"/>
    <property type="match status" value="1"/>
</dbReference>
<dbReference type="InterPro" id="IPR004010">
    <property type="entry name" value="Double_Cache_2"/>
</dbReference>
<sequence length="583" mass="65042">MHLFSLGKQIVALWFFTILVVVATLLLFAKSSYESVDRVNTFVSKDFKQLLGEKLQLSIDTLAYSLSNAIKNAPTDIARQQIVIDRLKGFRFERDKSGYYFVFKKTTLMYTGNPEYRIGVDEENLKDINGVHYFKNLYTKAMQGGGFVDYIAPKPLPGGGSQDTPKISYAQKIAGTDDWWVGAGVYMDNVAKRTYMITSEIERDVRHSFYIYACIVALILLIVVVPLYYFFYRKITGNIKTLNGGLNQFFSFINYESKQAPQTMILRSKDEFGQMAQALNTNVQKACSHLADDQNFSEEALHILGSVRAGDLSKNIKTNASNPQLQHLGSNLNDFFAFLDRTFRQICSTIQIYSKNDFTKGMDTATLQGSFLQLVNDLNTLQQSIVDSLKHSLDFAHTLNEETKTLNQTASNLQDASKQQAQSLEQTTSMLEQISASMQGVNAKSHEVIEQSDGIKNMVLIINEIADQIGLLALNAAIEAARAGEHGRGFAVVADEVRKLAERTQKSLREIEVSTQSLTQCINDAANAIEEQTTSISKINEAMETLKETTIHNAEIASTSLDISQNVAAIAQKILDEANSKKF</sequence>
<accession>A0ABM7L123</accession>
<dbReference type="PROSITE" id="PS50111">
    <property type="entry name" value="CHEMOTAXIS_TRANSDUC_2"/>
    <property type="match status" value="1"/>
</dbReference>
<evidence type="ECO:0000256" key="1">
    <source>
        <dbReference type="ARBA" id="ARBA00023224"/>
    </source>
</evidence>
<keyword evidence="3" id="KW-0812">Transmembrane</keyword>
<protein>
    <recommendedName>
        <fullName evidence="4">Methyl-accepting transducer domain-containing protein</fullName>
    </recommendedName>
</protein>
<keyword evidence="6" id="KW-1185">Reference proteome</keyword>
<evidence type="ECO:0000313" key="5">
    <source>
        <dbReference type="EMBL" id="BCD46552.1"/>
    </source>
</evidence>
<dbReference type="InterPro" id="IPR004089">
    <property type="entry name" value="MCPsignal_dom"/>
</dbReference>
<reference evidence="5 6" key="1">
    <citation type="submission" date="2020-04" db="EMBL/GenBank/DDBJ databases">
        <title>Genomic analysis of gastric non-Helicobacter pylori Helicobacters isolated in Japan.</title>
        <authorList>
            <person name="Suzuki M."/>
            <person name="Rimbara E."/>
        </authorList>
    </citation>
    <scope>NUCLEOTIDE SEQUENCE [LARGE SCALE GENOMIC DNA]</scope>
    <source>
        <strain evidence="5 6">NHP19-0020</strain>
    </source>
</reference>
<evidence type="ECO:0000256" key="3">
    <source>
        <dbReference type="SAM" id="Phobius"/>
    </source>
</evidence>
<keyword evidence="1 2" id="KW-0807">Transducer</keyword>
<feature type="transmembrane region" description="Helical" evidence="3">
    <location>
        <begin position="209"/>
        <end position="231"/>
    </location>
</feature>
<dbReference type="Proteomes" id="UP000509742">
    <property type="component" value="Chromosome"/>
</dbReference>
<evidence type="ECO:0000313" key="6">
    <source>
        <dbReference type="Proteomes" id="UP000509742"/>
    </source>
</evidence>
<keyword evidence="3" id="KW-1133">Transmembrane helix</keyword>
<dbReference type="Gene3D" id="1.20.120.1530">
    <property type="match status" value="1"/>
</dbReference>